<evidence type="ECO:0000256" key="4">
    <source>
        <dbReference type="ARBA" id="ARBA00023163"/>
    </source>
</evidence>
<dbReference type="OrthoDB" id="160825at2"/>
<protein>
    <submittedName>
        <fullName evidence="8">RNA polymerase sigma factor</fullName>
    </submittedName>
</protein>
<evidence type="ECO:0000256" key="1">
    <source>
        <dbReference type="ARBA" id="ARBA00010641"/>
    </source>
</evidence>
<comment type="similarity">
    <text evidence="1">Belongs to the sigma-70 factor family. ECF subfamily.</text>
</comment>
<dbReference type="GO" id="GO:0003677">
    <property type="term" value="F:DNA binding"/>
    <property type="evidence" value="ECO:0007669"/>
    <property type="project" value="InterPro"/>
</dbReference>
<dbReference type="InterPro" id="IPR039425">
    <property type="entry name" value="RNA_pol_sigma-70-like"/>
</dbReference>
<sequence length="268" mass="29769">MHPMLLRYLRLSAGEAAEDLASEVWLEVARRIARFRGGELEFRGWLFTMARRRVIDLRRYETRHPERSTADTERMDRPAPDDTAARVLEGISTEAALAFIATLPREQAEIVILRVVAGLDVAKVARIVGKSPGAVRVATHRGLRSLSARLDGDASVTGRATYRPRHIRTVASGQEAITLCQRPTVFWLRCCTSLACAGLALPDDRSMTRSPSDCWQASTRVPMPPAPSTPWRRSLKRQPSPVLNVSCPTRQPPSTRSCWQLVPCVPGP</sequence>
<dbReference type="EMBL" id="RPFW01000012">
    <property type="protein sequence ID" value="TVY99679.1"/>
    <property type="molecule type" value="Genomic_DNA"/>
</dbReference>
<dbReference type="InterPro" id="IPR013249">
    <property type="entry name" value="RNA_pol_sigma70_r4_t2"/>
</dbReference>
<dbReference type="PANTHER" id="PTHR43133:SF66">
    <property type="entry name" value="ECF RNA POLYMERASE SIGMA FACTOR SIGK"/>
    <property type="match status" value="1"/>
</dbReference>
<dbReference type="Gene3D" id="1.10.10.10">
    <property type="entry name" value="Winged helix-like DNA-binding domain superfamily/Winged helix DNA-binding domain"/>
    <property type="match status" value="1"/>
</dbReference>
<dbReference type="InterPro" id="IPR014284">
    <property type="entry name" value="RNA_pol_sigma-70_dom"/>
</dbReference>
<evidence type="ECO:0000256" key="5">
    <source>
        <dbReference type="SAM" id="MobiDB-lite"/>
    </source>
</evidence>
<dbReference type="Pfam" id="PF04542">
    <property type="entry name" value="Sigma70_r2"/>
    <property type="match status" value="1"/>
</dbReference>
<dbReference type="Pfam" id="PF08281">
    <property type="entry name" value="Sigma70_r4_2"/>
    <property type="match status" value="1"/>
</dbReference>
<name>A0A6P2BLA4_9ACTN</name>
<proteinExistence type="inferred from homology"/>
<keyword evidence="3" id="KW-0731">Sigma factor</keyword>
<dbReference type="InterPro" id="IPR007627">
    <property type="entry name" value="RNA_pol_sigma70_r2"/>
</dbReference>
<feature type="domain" description="RNA polymerase sigma-70 region 2" evidence="6">
    <location>
        <begin position="3"/>
        <end position="63"/>
    </location>
</feature>
<dbReference type="Proteomes" id="UP000460272">
    <property type="component" value="Unassembled WGS sequence"/>
</dbReference>
<feature type="domain" description="RNA polymerase sigma factor 70 region 4 type 2" evidence="7">
    <location>
        <begin position="95"/>
        <end position="146"/>
    </location>
</feature>
<dbReference type="NCBIfam" id="TIGR02937">
    <property type="entry name" value="sigma70-ECF"/>
    <property type="match status" value="1"/>
</dbReference>
<dbReference type="SUPFAM" id="SSF88946">
    <property type="entry name" value="Sigma2 domain of RNA polymerase sigma factors"/>
    <property type="match status" value="1"/>
</dbReference>
<dbReference type="GO" id="GO:0006352">
    <property type="term" value="P:DNA-templated transcription initiation"/>
    <property type="evidence" value="ECO:0007669"/>
    <property type="project" value="InterPro"/>
</dbReference>
<dbReference type="InterPro" id="IPR013325">
    <property type="entry name" value="RNA_pol_sigma_r2"/>
</dbReference>
<keyword evidence="2" id="KW-0805">Transcription regulation</keyword>
<evidence type="ECO:0000259" key="6">
    <source>
        <dbReference type="Pfam" id="PF04542"/>
    </source>
</evidence>
<gene>
    <name evidence="8" type="ORF">EAS64_41230</name>
</gene>
<dbReference type="PANTHER" id="PTHR43133">
    <property type="entry name" value="RNA POLYMERASE ECF-TYPE SIGMA FACTO"/>
    <property type="match status" value="1"/>
</dbReference>
<feature type="region of interest" description="Disordered" evidence="5">
    <location>
        <begin position="213"/>
        <end position="235"/>
    </location>
</feature>
<evidence type="ECO:0000256" key="2">
    <source>
        <dbReference type="ARBA" id="ARBA00023015"/>
    </source>
</evidence>
<dbReference type="InterPro" id="IPR036388">
    <property type="entry name" value="WH-like_DNA-bd_sf"/>
</dbReference>
<dbReference type="SUPFAM" id="SSF88659">
    <property type="entry name" value="Sigma3 and sigma4 domains of RNA polymerase sigma factors"/>
    <property type="match status" value="1"/>
</dbReference>
<evidence type="ECO:0000313" key="8">
    <source>
        <dbReference type="EMBL" id="TVY99679.1"/>
    </source>
</evidence>
<dbReference type="InterPro" id="IPR013324">
    <property type="entry name" value="RNA_pol_sigma_r3/r4-like"/>
</dbReference>
<reference evidence="8 9" key="1">
    <citation type="submission" date="2018-11" db="EMBL/GenBank/DDBJ databases">
        <title>Trebonia kvetii gen.nov., sp.nov., a novel acidophilic actinobacterium, and proposal of the new actinobacterial family Treboniaceae fam. nov.</title>
        <authorList>
            <person name="Rapoport D."/>
            <person name="Sagova-Mareckova M."/>
            <person name="Sedlacek I."/>
            <person name="Provaznik J."/>
            <person name="Kralova S."/>
            <person name="Pavlinic D."/>
            <person name="Benes V."/>
            <person name="Kopecky J."/>
        </authorList>
    </citation>
    <scope>NUCLEOTIDE SEQUENCE [LARGE SCALE GENOMIC DNA]</scope>
    <source>
        <strain evidence="8 9">15Tr583</strain>
    </source>
</reference>
<keyword evidence="9" id="KW-1185">Reference proteome</keyword>
<evidence type="ECO:0000256" key="3">
    <source>
        <dbReference type="ARBA" id="ARBA00023082"/>
    </source>
</evidence>
<evidence type="ECO:0000313" key="9">
    <source>
        <dbReference type="Proteomes" id="UP000460272"/>
    </source>
</evidence>
<dbReference type="GO" id="GO:0016987">
    <property type="term" value="F:sigma factor activity"/>
    <property type="evidence" value="ECO:0007669"/>
    <property type="project" value="UniProtKB-KW"/>
</dbReference>
<evidence type="ECO:0000259" key="7">
    <source>
        <dbReference type="Pfam" id="PF08281"/>
    </source>
</evidence>
<keyword evidence="4" id="KW-0804">Transcription</keyword>
<dbReference type="AlphaFoldDB" id="A0A6P2BLA4"/>
<organism evidence="8 9">
    <name type="scientific">Trebonia kvetii</name>
    <dbReference type="NCBI Taxonomy" id="2480626"/>
    <lineage>
        <taxon>Bacteria</taxon>
        <taxon>Bacillati</taxon>
        <taxon>Actinomycetota</taxon>
        <taxon>Actinomycetes</taxon>
        <taxon>Streptosporangiales</taxon>
        <taxon>Treboniaceae</taxon>
        <taxon>Trebonia</taxon>
    </lineage>
</organism>
<comment type="caution">
    <text evidence="8">The sequence shown here is derived from an EMBL/GenBank/DDBJ whole genome shotgun (WGS) entry which is preliminary data.</text>
</comment>
<dbReference type="Gene3D" id="1.10.1740.10">
    <property type="match status" value="1"/>
</dbReference>
<accession>A0A6P2BLA4</accession>